<accession>A0A1I5YK56</accession>
<evidence type="ECO:0000313" key="3">
    <source>
        <dbReference type="Proteomes" id="UP000183413"/>
    </source>
</evidence>
<organism evidence="2 3">
    <name type="scientific">Actinomadura madurae</name>
    <dbReference type="NCBI Taxonomy" id="1993"/>
    <lineage>
        <taxon>Bacteria</taxon>
        <taxon>Bacillati</taxon>
        <taxon>Actinomycetota</taxon>
        <taxon>Actinomycetes</taxon>
        <taxon>Streptosporangiales</taxon>
        <taxon>Thermomonosporaceae</taxon>
        <taxon>Actinomadura</taxon>
    </lineage>
</organism>
<dbReference type="Proteomes" id="UP000183413">
    <property type="component" value="Unassembled WGS sequence"/>
</dbReference>
<protein>
    <submittedName>
        <fullName evidence="2">Uncharacterized protein</fullName>
    </submittedName>
</protein>
<name>A0A1I5YK56_9ACTN</name>
<evidence type="ECO:0000256" key="1">
    <source>
        <dbReference type="SAM" id="MobiDB-lite"/>
    </source>
</evidence>
<feature type="region of interest" description="Disordered" evidence="1">
    <location>
        <begin position="1"/>
        <end position="37"/>
    </location>
</feature>
<reference evidence="2 3" key="1">
    <citation type="submission" date="2016-10" db="EMBL/GenBank/DDBJ databases">
        <authorList>
            <person name="de Groot N.N."/>
        </authorList>
    </citation>
    <scope>NUCLEOTIDE SEQUENCE [LARGE SCALE GENOMIC DNA]</scope>
    <source>
        <strain evidence="2 3">DSM 43067</strain>
    </source>
</reference>
<dbReference type="AlphaFoldDB" id="A0A1I5YK56"/>
<evidence type="ECO:0000313" key="2">
    <source>
        <dbReference type="EMBL" id="SFQ44603.1"/>
    </source>
</evidence>
<dbReference type="InParanoid" id="A0A1I5YK56"/>
<keyword evidence="3" id="KW-1185">Reference proteome</keyword>
<feature type="region of interest" description="Disordered" evidence="1">
    <location>
        <begin position="56"/>
        <end position="80"/>
    </location>
</feature>
<dbReference type="STRING" id="1993.SAMN04489713_1346"/>
<sequence>MFRGDRDSAARSGDGRSPCASGRASPMCRRADGWARQRRGRSVGWGRLLLAGSSPAAGKQWTDDGQHHQPRSLKARAESVKRPVSACPELAAILRAHVDRFGTADDGRQFRRQRGNRLAPVSYESVWRRAREHVLSAAQLATPLAERPCDLPRALTERRRSCGRSCRVLGGLDLGTCAHSIDGDGRLAEWRLVLLATRTLRGGRPGERGAQQLGQVRMAEAVRAVTLWAGGCSCRCRGRVRVSSLNLHPRGLVL</sequence>
<dbReference type="EMBL" id="FOVH01000034">
    <property type="protein sequence ID" value="SFQ44603.1"/>
    <property type="molecule type" value="Genomic_DNA"/>
</dbReference>
<gene>
    <name evidence="2" type="ORF">SAMN04489713_1346</name>
</gene>
<proteinExistence type="predicted"/>